<name>A0ABW3CX72_9FLAO</name>
<evidence type="ECO:0000313" key="4">
    <source>
        <dbReference type="Proteomes" id="UP001596978"/>
    </source>
</evidence>
<comment type="caution">
    <text evidence="3">The sequence shown here is derived from an EMBL/GenBank/DDBJ whole genome shotgun (WGS) entry which is preliminary data.</text>
</comment>
<protein>
    <submittedName>
        <fullName evidence="3">Glycosyltransferase family 2 protein</fullName>
        <ecNumber evidence="3">2.4.-.-</ecNumber>
    </submittedName>
</protein>
<keyword evidence="3" id="KW-0808">Transferase</keyword>
<keyword evidence="3" id="KW-0328">Glycosyltransferase</keyword>
<dbReference type="PANTHER" id="PTHR43630:SF2">
    <property type="entry name" value="GLYCOSYLTRANSFERASE"/>
    <property type="match status" value="1"/>
</dbReference>
<dbReference type="RefSeq" id="WP_386404058.1">
    <property type="nucleotide sequence ID" value="NZ_JBHTJH010000004.1"/>
</dbReference>
<dbReference type="InterPro" id="IPR001173">
    <property type="entry name" value="Glyco_trans_2-like"/>
</dbReference>
<proteinExistence type="inferred from homology"/>
<gene>
    <name evidence="3" type="ORF">ACFQ1M_03710</name>
</gene>
<evidence type="ECO:0000313" key="3">
    <source>
        <dbReference type="EMBL" id="MFD0861301.1"/>
    </source>
</evidence>
<evidence type="ECO:0000259" key="2">
    <source>
        <dbReference type="Pfam" id="PF00535"/>
    </source>
</evidence>
<dbReference type="InterPro" id="IPR029044">
    <property type="entry name" value="Nucleotide-diphossugar_trans"/>
</dbReference>
<dbReference type="EC" id="2.4.-.-" evidence="3"/>
<dbReference type="Gene3D" id="3.90.550.10">
    <property type="entry name" value="Spore Coat Polysaccharide Biosynthesis Protein SpsA, Chain A"/>
    <property type="match status" value="1"/>
</dbReference>
<dbReference type="EMBL" id="JBHTJH010000004">
    <property type="protein sequence ID" value="MFD0861301.1"/>
    <property type="molecule type" value="Genomic_DNA"/>
</dbReference>
<keyword evidence="4" id="KW-1185">Reference proteome</keyword>
<dbReference type="Proteomes" id="UP001596978">
    <property type="component" value="Unassembled WGS sequence"/>
</dbReference>
<dbReference type="SUPFAM" id="SSF53448">
    <property type="entry name" value="Nucleotide-diphospho-sugar transferases"/>
    <property type="match status" value="1"/>
</dbReference>
<accession>A0ABW3CX72</accession>
<dbReference type="CDD" id="cd02511">
    <property type="entry name" value="Beta4Glucosyltransferase"/>
    <property type="match status" value="1"/>
</dbReference>
<organism evidence="3 4">
    <name type="scientific">Sungkyunkwania multivorans</name>
    <dbReference type="NCBI Taxonomy" id="1173618"/>
    <lineage>
        <taxon>Bacteria</taxon>
        <taxon>Pseudomonadati</taxon>
        <taxon>Bacteroidota</taxon>
        <taxon>Flavobacteriia</taxon>
        <taxon>Flavobacteriales</taxon>
        <taxon>Flavobacteriaceae</taxon>
        <taxon>Sungkyunkwania</taxon>
    </lineage>
</organism>
<feature type="domain" description="Glycosyltransferase 2-like" evidence="2">
    <location>
        <begin position="6"/>
        <end position="94"/>
    </location>
</feature>
<comment type="similarity">
    <text evidence="1">Belongs to the glycosyltransferase 2 family. WaaE/KdtX subfamily.</text>
</comment>
<evidence type="ECO:0000256" key="1">
    <source>
        <dbReference type="ARBA" id="ARBA00038494"/>
    </source>
</evidence>
<reference evidence="4" key="1">
    <citation type="journal article" date="2019" name="Int. J. Syst. Evol. Microbiol.">
        <title>The Global Catalogue of Microorganisms (GCM) 10K type strain sequencing project: providing services to taxonomists for standard genome sequencing and annotation.</title>
        <authorList>
            <consortium name="The Broad Institute Genomics Platform"/>
            <consortium name="The Broad Institute Genome Sequencing Center for Infectious Disease"/>
            <person name="Wu L."/>
            <person name="Ma J."/>
        </authorList>
    </citation>
    <scope>NUCLEOTIDE SEQUENCE [LARGE SCALE GENOMIC DNA]</scope>
    <source>
        <strain evidence="4">CCUG 62952</strain>
    </source>
</reference>
<dbReference type="GO" id="GO:0016757">
    <property type="term" value="F:glycosyltransferase activity"/>
    <property type="evidence" value="ECO:0007669"/>
    <property type="project" value="UniProtKB-KW"/>
</dbReference>
<dbReference type="PANTHER" id="PTHR43630">
    <property type="entry name" value="POLY-BETA-1,6-N-ACETYL-D-GLUCOSAMINE SYNTHASE"/>
    <property type="match status" value="1"/>
</dbReference>
<dbReference type="Pfam" id="PF00535">
    <property type="entry name" value="Glycos_transf_2"/>
    <property type="match status" value="1"/>
</dbReference>
<sequence length="251" mass="29375">MAISGLVISFNEERHIGDCIDSLFRVCDEVIVVDSFSKDDTVKIATSKGAKVISQEFLGDGKQRIHGLQFCKNDWILNLDADERLDEDTYQFIMSEAYLDLPHDAYNLRMRNFLGDEEVNYSGWYPDYTCRFFNKQTATPSTSKVHQRIQANNIKDTKLHLYHYGWDSFFQIISKKNQYTDWQAEELVARGKKAKWFDPFTHGFAAWFRCYFFKKGVLNGVDGFTFALIQAFFSYMKYAKLLKLQKKKDRS</sequence>